<reference evidence="1 2" key="2">
    <citation type="journal article" date="2019" name="G3 (Bethesda)">
        <title>Hybrid Assembly of the Genome of the Entomopathogenic Nematode Steinernema carpocapsae Identifies the X-Chromosome.</title>
        <authorList>
            <person name="Serra L."/>
            <person name="Macchietto M."/>
            <person name="Macias-Munoz A."/>
            <person name="McGill C.J."/>
            <person name="Rodriguez I.M."/>
            <person name="Rodriguez B."/>
            <person name="Murad R."/>
            <person name="Mortazavi A."/>
        </authorList>
    </citation>
    <scope>NUCLEOTIDE SEQUENCE [LARGE SCALE GENOMIC DNA]</scope>
    <source>
        <strain evidence="1 2">ALL</strain>
    </source>
</reference>
<sequence length="147" mass="17120">MNISILIAIAFLKGNFAYRLKNFGLEESDFVPRVCAEKIDNDNPFIYEAMWKSAKEINDKFDDKFLLLPLKSIHAKRNVCVAGHEYLLEFDLFQSDYAKVDLTLEEARELTLELSENSPVLRCKTNLYKDPFADKEQVVIDRCRNVY</sequence>
<dbReference type="GO" id="GO:0004869">
    <property type="term" value="F:cysteine-type endopeptidase inhibitor activity"/>
    <property type="evidence" value="ECO:0007669"/>
    <property type="project" value="InterPro"/>
</dbReference>
<dbReference type="EMBL" id="AZBU02000004">
    <property type="protein sequence ID" value="TKR81765.1"/>
    <property type="molecule type" value="Genomic_DNA"/>
</dbReference>
<evidence type="ECO:0000313" key="1">
    <source>
        <dbReference type="EMBL" id="TKR81765.1"/>
    </source>
</evidence>
<accession>A0A4V6XW88</accession>
<dbReference type="Proteomes" id="UP000298663">
    <property type="component" value="Unassembled WGS sequence"/>
</dbReference>
<evidence type="ECO:0000313" key="2">
    <source>
        <dbReference type="Proteomes" id="UP000298663"/>
    </source>
</evidence>
<dbReference type="InterPro" id="IPR000010">
    <property type="entry name" value="Cystatin_dom"/>
</dbReference>
<dbReference type="AlphaFoldDB" id="A0A4V6XW88"/>
<gene>
    <name evidence="1" type="ORF">L596_015588</name>
</gene>
<evidence type="ECO:0008006" key="3">
    <source>
        <dbReference type="Google" id="ProtNLM"/>
    </source>
</evidence>
<comment type="caution">
    <text evidence="1">The sequence shown here is derived from an EMBL/GenBank/DDBJ whole genome shotgun (WGS) entry which is preliminary data.</text>
</comment>
<protein>
    <recommendedName>
        <fullName evidence="3">Cystatin domain-containing protein</fullName>
    </recommendedName>
</protein>
<dbReference type="SUPFAM" id="SSF54403">
    <property type="entry name" value="Cystatin/monellin"/>
    <property type="match status" value="1"/>
</dbReference>
<reference evidence="1 2" key="1">
    <citation type="journal article" date="2015" name="Genome Biol.">
        <title>Comparative genomics of Steinernema reveals deeply conserved gene regulatory networks.</title>
        <authorList>
            <person name="Dillman A.R."/>
            <person name="Macchietto M."/>
            <person name="Porter C.F."/>
            <person name="Rogers A."/>
            <person name="Williams B."/>
            <person name="Antoshechkin I."/>
            <person name="Lee M.M."/>
            <person name="Goodwin Z."/>
            <person name="Lu X."/>
            <person name="Lewis E.E."/>
            <person name="Goodrich-Blair H."/>
            <person name="Stock S.P."/>
            <person name="Adams B.J."/>
            <person name="Sternberg P.W."/>
            <person name="Mortazavi A."/>
        </authorList>
    </citation>
    <scope>NUCLEOTIDE SEQUENCE [LARGE SCALE GENOMIC DNA]</scope>
    <source>
        <strain evidence="1 2">ALL</strain>
    </source>
</reference>
<dbReference type="InterPro" id="IPR046350">
    <property type="entry name" value="Cystatin_sf"/>
</dbReference>
<dbReference type="CDD" id="cd00042">
    <property type="entry name" value="CY"/>
    <property type="match status" value="1"/>
</dbReference>
<proteinExistence type="predicted"/>
<name>A0A4V6XW88_STECR</name>
<organism evidence="1 2">
    <name type="scientific">Steinernema carpocapsae</name>
    <name type="common">Entomopathogenic nematode</name>
    <dbReference type="NCBI Taxonomy" id="34508"/>
    <lineage>
        <taxon>Eukaryota</taxon>
        <taxon>Metazoa</taxon>
        <taxon>Ecdysozoa</taxon>
        <taxon>Nematoda</taxon>
        <taxon>Chromadorea</taxon>
        <taxon>Rhabditida</taxon>
        <taxon>Tylenchina</taxon>
        <taxon>Panagrolaimomorpha</taxon>
        <taxon>Strongyloidoidea</taxon>
        <taxon>Steinernematidae</taxon>
        <taxon>Steinernema</taxon>
    </lineage>
</organism>
<dbReference type="Gene3D" id="3.10.450.10">
    <property type="match status" value="1"/>
</dbReference>
<keyword evidence="2" id="KW-1185">Reference proteome</keyword>